<reference evidence="1" key="2">
    <citation type="submission" date="2018-05" db="EMBL/GenBank/DDBJ databases">
        <title>OmerRS3 (Oryza meridionalis Reference Sequence Version 3).</title>
        <authorList>
            <person name="Zhang J."/>
            <person name="Kudrna D."/>
            <person name="Lee S."/>
            <person name="Talag J."/>
            <person name="Welchert J."/>
            <person name="Wing R.A."/>
        </authorList>
    </citation>
    <scope>NUCLEOTIDE SEQUENCE [LARGE SCALE GENOMIC DNA]</scope>
    <source>
        <strain evidence="1">cv. OR44</strain>
    </source>
</reference>
<evidence type="ECO:0000313" key="2">
    <source>
        <dbReference type="Proteomes" id="UP000008021"/>
    </source>
</evidence>
<dbReference type="EnsemblPlants" id="OMERI07G04940.1">
    <property type="protein sequence ID" value="OMERI07G04940.1"/>
    <property type="gene ID" value="OMERI07G04940"/>
</dbReference>
<dbReference type="Proteomes" id="UP000008021">
    <property type="component" value="Chromosome 7"/>
</dbReference>
<keyword evidence="2" id="KW-1185">Reference proteome</keyword>
<organism evidence="1">
    <name type="scientific">Oryza meridionalis</name>
    <dbReference type="NCBI Taxonomy" id="40149"/>
    <lineage>
        <taxon>Eukaryota</taxon>
        <taxon>Viridiplantae</taxon>
        <taxon>Streptophyta</taxon>
        <taxon>Embryophyta</taxon>
        <taxon>Tracheophyta</taxon>
        <taxon>Spermatophyta</taxon>
        <taxon>Magnoliopsida</taxon>
        <taxon>Liliopsida</taxon>
        <taxon>Poales</taxon>
        <taxon>Poaceae</taxon>
        <taxon>BOP clade</taxon>
        <taxon>Oryzoideae</taxon>
        <taxon>Oryzeae</taxon>
        <taxon>Oryzinae</taxon>
        <taxon>Oryza</taxon>
    </lineage>
</organism>
<evidence type="ECO:0000313" key="1">
    <source>
        <dbReference type="EnsemblPlants" id="OMERI07G04940.1"/>
    </source>
</evidence>
<protein>
    <submittedName>
        <fullName evidence="1">Uncharacterized protein</fullName>
    </submittedName>
</protein>
<accession>A0A0E0E8S0</accession>
<reference evidence="1" key="1">
    <citation type="submission" date="2015-04" db="UniProtKB">
        <authorList>
            <consortium name="EnsemblPlants"/>
        </authorList>
    </citation>
    <scope>IDENTIFICATION</scope>
</reference>
<sequence length="110" mass="12343">MPNTSTCQMPDVSVQSWELGHGEFTVLAFLNRLSCEHCVPPAPAKDFLTFCPRTPLSREQTDACCKDAKSMEMRIVVAITTQVVFALRLTRFCIGINGLHDEAEFQINHE</sequence>
<proteinExistence type="predicted"/>
<dbReference type="HOGENOM" id="CLU_2175037_0_0_1"/>
<dbReference type="Gramene" id="OMERI07G04940.1">
    <property type="protein sequence ID" value="OMERI07G04940.1"/>
    <property type="gene ID" value="OMERI07G04940"/>
</dbReference>
<name>A0A0E0E8S0_9ORYZ</name>
<dbReference type="AlphaFoldDB" id="A0A0E0E8S0"/>